<feature type="transmembrane region" description="Helical" evidence="7">
    <location>
        <begin position="12"/>
        <end position="38"/>
    </location>
</feature>
<keyword evidence="4 7" id="KW-0812">Transmembrane</keyword>
<dbReference type="InterPro" id="IPR005828">
    <property type="entry name" value="MFS_sugar_transport-like"/>
</dbReference>
<keyword evidence="5 7" id="KW-1133">Transmembrane helix</keyword>
<evidence type="ECO:0000259" key="8">
    <source>
        <dbReference type="PROSITE" id="PS50850"/>
    </source>
</evidence>
<evidence type="ECO:0000256" key="2">
    <source>
        <dbReference type="ARBA" id="ARBA00022448"/>
    </source>
</evidence>
<feature type="transmembrane region" description="Helical" evidence="7">
    <location>
        <begin position="50"/>
        <end position="73"/>
    </location>
</feature>
<keyword evidence="10" id="KW-1185">Reference proteome</keyword>
<feature type="transmembrane region" description="Helical" evidence="7">
    <location>
        <begin position="185"/>
        <end position="204"/>
    </location>
</feature>
<evidence type="ECO:0000256" key="1">
    <source>
        <dbReference type="ARBA" id="ARBA00004651"/>
    </source>
</evidence>
<feature type="transmembrane region" description="Helical" evidence="7">
    <location>
        <begin position="308"/>
        <end position="327"/>
    </location>
</feature>
<feature type="transmembrane region" description="Helical" evidence="7">
    <location>
        <begin position="278"/>
        <end position="296"/>
    </location>
</feature>
<gene>
    <name evidence="9" type="ORF">ABR189_03325</name>
</gene>
<feature type="domain" description="Major facilitator superfamily (MFS) profile" evidence="8">
    <location>
        <begin position="13"/>
        <end position="490"/>
    </location>
</feature>
<evidence type="ECO:0000256" key="7">
    <source>
        <dbReference type="SAM" id="Phobius"/>
    </source>
</evidence>
<feature type="transmembrane region" description="Helical" evidence="7">
    <location>
        <begin position="238"/>
        <end position="258"/>
    </location>
</feature>
<dbReference type="RefSeq" id="WP_354659024.1">
    <property type="nucleotide sequence ID" value="NZ_JBEXAC010000001.1"/>
</dbReference>
<dbReference type="EMBL" id="JBEXAC010000001">
    <property type="protein sequence ID" value="MET6996378.1"/>
    <property type="molecule type" value="Genomic_DNA"/>
</dbReference>
<evidence type="ECO:0000256" key="5">
    <source>
        <dbReference type="ARBA" id="ARBA00022989"/>
    </source>
</evidence>
<dbReference type="PROSITE" id="PS00217">
    <property type="entry name" value="SUGAR_TRANSPORT_2"/>
    <property type="match status" value="1"/>
</dbReference>
<reference evidence="9 10" key="1">
    <citation type="submission" date="2024-06" db="EMBL/GenBank/DDBJ databases">
        <title>Chitinophaga defluvii sp. nov., isolated from municipal sewage.</title>
        <authorList>
            <person name="Zhang L."/>
        </authorList>
    </citation>
    <scope>NUCLEOTIDE SEQUENCE [LARGE SCALE GENOMIC DNA]</scope>
    <source>
        <strain evidence="9 10">H8</strain>
    </source>
</reference>
<sequence>MQNTKAAQNIWQVIMASSAGTLIEWYDFYIFGSLSVIISEKFFPASNPDLAYIATLATFAVGFIVRPFGAIVFGRLGDITGRKYTFMLTLLIMGGSTFAIGLIPSYSSIGYTAPILVLLLRLLQGLALGGEYGGAATYVAEHSPAHRRGYYTSFIQTTATLGLFVSLAVILVTRTMMSPESFNDWGWRIPFILSVLLVILSYYIRIRMEESPLFAQLKAEGKTSKNPIRESFGKKENLRLVLLALFGAAMGQGVVWYTGQFYALSFLQKTMHIEFVQSNVIIAIALLLGTPLFIYFGHLSDKIGRKKIMMAGMLIAALAYYPIYSVMDRTANISLKQEITDQYKIESNIVHNEGVTVTTTSRVHTYTDGTVLKETEVPVKDGQPEIKKELTVSTPAVALLVFLVFLQVVFVTMVYAPIAAFLVELFPTRIRYTSMSLPYHIGNGIFGGLLPTIATILVTSSGNHLAGLIYPIALALICFVIGMVYIREKPIGELTA</sequence>
<evidence type="ECO:0000313" key="9">
    <source>
        <dbReference type="EMBL" id="MET6996378.1"/>
    </source>
</evidence>
<evidence type="ECO:0000256" key="4">
    <source>
        <dbReference type="ARBA" id="ARBA00022692"/>
    </source>
</evidence>
<dbReference type="Gene3D" id="1.20.1250.20">
    <property type="entry name" value="MFS general substrate transporter like domains"/>
    <property type="match status" value="2"/>
</dbReference>
<evidence type="ECO:0000256" key="6">
    <source>
        <dbReference type="ARBA" id="ARBA00023136"/>
    </source>
</evidence>
<organism evidence="9 10">
    <name type="scientific">Chitinophaga defluvii</name>
    <dbReference type="NCBI Taxonomy" id="3163343"/>
    <lineage>
        <taxon>Bacteria</taxon>
        <taxon>Pseudomonadati</taxon>
        <taxon>Bacteroidota</taxon>
        <taxon>Chitinophagia</taxon>
        <taxon>Chitinophagales</taxon>
        <taxon>Chitinophagaceae</taxon>
        <taxon>Chitinophaga</taxon>
    </lineage>
</organism>
<evidence type="ECO:0000313" key="10">
    <source>
        <dbReference type="Proteomes" id="UP001549749"/>
    </source>
</evidence>
<comment type="caution">
    <text evidence="9">The sequence shown here is derived from an EMBL/GenBank/DDBJ whole genome shotgun (WGS) entry which is preliminary data.</text>
</comment>
<name>A0ABV2T020_9BACT</name>
<evidence type="ECO:0000256" key="3">
    <source>
        <dbReference type="ARBA" id="ARBA00022475"/>
    </source>
</evidence>
<comment type="subcellular location">
    <subcellularLocation>
        <location evidence="1">Cell membrane</location>
        <topology evidence="1">Multi-pass membrane protein</topology>
    </subcellularLocation>
</comment>
<dbReference type="PANTHER" id="PTHR43045">
    <property type="entry name" value="SHIKIMATE TRANSPORTER"/>
    <property type="match status" value="1"/>
</dbReference>
<dbReference type="SUPFAM" id="SSF103473">
    <property type="entry name" value="MFS general substrate transporter"/>
    <property type="match status" value="1"/>
</dbReference>
<dbReference type="Pfam" id="PF00083">
    <property type="entry name" value="Sugar_tr"/>
    <property type="match status" value="1"/>
</dbReference>
<feature type="transmembrane region" description="Helical" evidence="7">
    <location>
        <begin position="85"/>
        <end position="103"/>
    </location>
</feature>
<feature type="transmembrane region" description="Helical" evidence="7">
    <location>
        <begin position="397"/>
        <end position="425"/>
    </location>
</feature>
<feature type="transmembrane region" description="Helical" evidence="7">
    <location>
        <begin position="109"/>
        <end position="129"/>
    </location>
</feature>
<keyword evidence="2" id="KW-0813">Transport</keyword>
<feature type="transmembrane region" description="Helical" evidence="7">
    <location>
        <begin position="150"/>
        <end position="173"/>
    </location>
</feature>
<dbReference type="PROSITE" id="PS50850">
    <property type="entry name" value="MFS"/>
    <property type="match status" value="1"/>
</dbReference>
<dbReference type="InterPro" id="IPR005829">
    <property type="entry name" value="Sugar_transporter_CS"/>
</dbReference>
<dbReference type="Proteomes" id="UP001549749">
    <property type="component" value="Unassembled WGS sequence"/>
</dbReference>
<dbReference type="PANTHER" id="PTHR43045:SF7">
    <property type="entry name" value="MAJOR FACILITATOR SUPERFAMILY TRANSPORTER"/>
    <property type="match status" value="1"/>
</dbReference>
<dbReference type="InterPro" id="IPR036259">
    <property type="entry name" value="MFS_trans_sf"/>
</dbReference>
<feature type="transmembrane region" description="Helical" evidence="7">
    <location>
        <begin position="437"/>
        <end position="459"/>
    </location>
</feature>
<protein>
    <submittedName>
        <fullName evidence="9">MFS transporter</fullName>
    </submittedName>
</protein>
<keyword evidence="3" id="KW-1003">Cell membrane</keyword>
<accession>A0ABV2T020</accession>
<dbReference type="InterPro" id="IPR020846">
    <property type="entry name" value="MFS_dom"/>
</dbReference>
<proteinExistence type="predicted"/>
<dbReference type="CDD" id="cd17369">
    <property type="entry name" value="MFS_ShiA_like"/>
    <property type="match status" value="1"/>
</dbReference>
<keyword evidence="6 7" id="KW-0472">Membrane</keyword>
<feature type="transmembrane region" description="Helical" evidence="7">
    <location>
        <begin position="465"/>
        <end position="486"/>
    </location>
</feature>